<sequence>MAKSPSLSDIQSLVDELKPKGSIAFVSFSGVTPKDIGKTLYLSKKGEIKEAAVNLFSILHILEEDIQTDFIIAEPIPGQGIAKAIMDKLHKASYRYKKPESNEKD</sequence>
<accession>A0A645DT66</accession>
<dbReference type="Pfam" id="PF03481">
    <property type="entry name" value="Sua5_C"/>
    <property type="match status" value="1"/>
</dbReference>
<dbReference type="AlphaFoldDB" id="A0A645DT66"/>
<dbReference type="InterPro" id="IPR005145">
    <property type="entry name" value="Sua5_C"/>
</dbReference>
<reference evidence="2" key="1">
    <citation type="submission" date="2019-08" db="EMBL/GenBank/DDBJ databases">
        <authorList>
            <person name="Kucharzyk K."/>
            <person name="Murdoch R.W."/>
            <person name="Higgins S."/>
            <person name="Loffler F."/>
        </authorList>
    </citation>
    <scope>NUCLEOTIDE SEQUENCE</scope>
</reference>
<name>A0A645DT66_9ZZZZ</name>
<dbReference type="EMBL" id="VSSQ01039590">
    <property type="protein sequence ID" value="MPM92684.1"/>
    <property type="molecule type" value="Genomic_DNA"/>
</dbReference>
<evidence type="ECO:0000259" key="1">
    <source>
        <dbReference type="Pfam" id="PF03481"/>
    </source>
</evidence>
<gene>
    <name evidence="2" type="ORF">SDC9_139819</name>
</gene>
<feature type="domain" description="Threonylcarbamoyl-AMP synthase C-terminal" evidence="1">
    <location>
        <begin position="15"/>
        <end position="93"/>
    </location>
</feature>
<dbReference type="InterPro" id="IPR038385">
    <property type="entry name" value="Sua5/YwlC_C"/>
</dbReference>
<protein>
    <recommendedName>
        <fullName evidence="1">Threonylcarbamoyl-AMP synthase C-terminal domain-containing protein</fullName>
    </recommendedName>
</protein>
<evidence type="ECO:0000313" key="2">
    <source>
        <dbReference type="EMBL" id="MPM92684.1"/>
    </source>
</evidence>
<proteinExistence type="predicted"/>
<comment type="caution">
    <text evidence="2">The sequence shown here is derived from an EMBL/GenBank/DDBJ whole genome shotgun (WGS) entry which is preliminary data.</text>
</comment>
<organism evidence="2">
    <name type="scientific">bioreactor metagenome</name>
    <dbReference type="NCBI Taxonomy" id="1076179"/>
    <lineage>
        <taxon>unclassified sequences</taxon>
        <taxon>metagenomes</taxon>
        <taxon>ecological metagenomes</taxon>
    </lineage>
</organism>
<dbReference type="Gene3D" id="3.40.50.11030">
    <property type="entry name" value="Threonylcarbamoyl-AMP synthase, C-terminal domain"/>
    <property type="match status" value="1"/>
</dbReference>